<evidence type="ECO:0000256" key="1">
    <source>
        <dbReference type="SAM" id="MobiDB-lite"/>
    </source>
</evidence>
<dbReference type="EMBL" id="JABFTP020000186">
    <property type="protein sequence ID" value="KAL3290061.1"/>
    <property type="molecule type" value="Genomic_DNA"/>
</dbReference>
<sequence length="176" mass="19396">MNSEIDDNNTARPIGSVKKVIVPPKTKSGKSNYILKKIKLKVRQKSISNTGDVSDIPSTSSVDYLTGRQTPEGDENLMFSKSASETNLSENQGASENTESQEVDSEKKSVEGIHAALERTKSLEAFKRMPAYGELIADSPSMTINGLDILDPQILILKEKFQLRLIFGAEEYTLTQ</sequence>
<reference evidence="2 3" key="1">
    <citation type="journal article" date="2021" name="BMC Biol.">
        <title>Horizontally acquired antibacterial genes associated with adaptive radiation of ladybird beetles.</title>
        <authorList>
            <person name="Li H.S."/>
            <person name="Tang X.F."/>
            <person name="Huang Y.H."/>
            <person name="Xu Z.Y."/>
            <person name="Chen M.L."/>
            <person name="Du X.Y."/>
            <person name="Qiu B.Y."/>
            <person name="Chen P.T."/>
            <person name="Zhang W."/>
            <person name="Slipinski A."/>
            <person name="Escalona H.E."/>
            <person name="Waterhouse R.M."/>
            <person name="Zwick A."/>
            <person name="Pang H."/>
        </authorList>
    </citation>
    <scope>NUCLEOTIDE SEQUENCE [LARGE SCALE GENOMIC DNA]</scope>
    <source>
        <strain evidence="2">SYSU2018</strain>
    </source>
</reference>
<organism evidence="2 3">
    <name type="scientific">Cryptolaemus montrouzieri</name>
    <dbReference type="NCBI Taxonomy" id="559131"/>
    <lineage>
        <taxon>Eukaryota</taxon>
        <taxon>Metazoa</taxon>
        <taxon>Ecdysozoa</taxon>
        <taxon>Arthropoda</taxon>
        <taxon>Hexapoda</taxon>
        <taxon>Insecta</taxon>
        <taxon>Pterygota</taxon>
        <taxon>Neoptera</taxon>
        <taxon>Endopterygota</taxon>
        <taxon>Coleoptera</taxon>
        <taxon>Polyphaga</taxon>
        <taxon>Cucujiformia</taxon>
        <taxon>Coccinelloidea</taxon>
        <taxon>Coccinellidae</taxon>
        <taxon>Scymninae</taxon>
        <taxon>Scymnini</taxon>
        <taxon>Cryptolaemus</taxon>
    </lineage>
</organism>
<name>A0ABD2PHA8_9CUCU</name>
<keyword evidence="3" id="KW-1185">Reference proteome</keyword>
<feature type="region of interest" description="Disordered" evidence="1">
    <location>
        <begin position="1"/>
        <end position="28"/>
    </location>
</feature>
<comment type="caution">
    <text evidence="2">The sequence shown here is derived from an EMBL/GenBank/DDBJ whole genome shotgun (WGS) entry which is preliminary data.</text>
</comment>
<accession>A0ABD2PHA8</accession>
<feature type="region of interest" description="Disordered" evidence="1">
    <location>
        <begin position="44"/>
        <end position="110"/>
    </location>
</feature>
<evidence type="ECO:0000313" key="3">
    <source>
        <dbReference type="Proteomes" id="UP001516400"/>
    </source>
</evidence>
<feature type="compositionally biased region" description="Polar residues" evidence="1">
    <location>
        <begin position="45"/>
        <end position="69"/>
    </location>
</feature>
<dbReference type="AlphaFoldDB" id="A0ABD2PHA8"/>
<proteinExistence type="predicted"/>
<gene>
    <name evidence="2" type="ORF">HHI36_023430</name>
</gene>
<protein>
    <submittedName>
        <fullName evidence="2">Uncharacterized protein</fullName>
    </submittedName>
</protein>
<feature type="compositionally biased region" description="Polar residues" evidence="1">
    <location>
        <begin position="79"/>
        <end position="100"/>
    </location>
</feature>
<evidence type="ECO:0000313" key="2">
    <source>
        <dbReference type="EMBL" id="KAL3290061.1"/>
    </source>
</evidence>
<dbReference type="Proteomes" id="UP001516400">
    <property type="component" value="Unassembled WGS sequence"/>
</dbReference>